<evidence type="ECO:0000313" key="1">
    <source>
        <dbReference type="EMBL" id="KAK7351664.1"/>
    </source>
</evidence>
<gene>
    <name evidence="1" type="ORF">VNO77_11266</name>
</gene>
<accession>A0AAN9QY57</accession>
<reference evidence="1 2" key="1">
    <citation type="submission" date="2024-01" db="EMBL/GenBank/DDBJ databases">
        <title>The genomes of 5 underutilized Papilionoideae crops provide insights into root nodulation and disease resistanc.</title>
        <authorList>
            <person name="Jiang F."/>
        </authorList>
    </citation>
    <scope>NUCLEOTIDE SEQUENCE [LARGE SCALE GENOMIC DNA]</scope>
    <source>
        <strain evidence="1">LVBAO_FW01</strain>
        <tissue evidence="1">Leaves</tissue>
    </source>
</reference>
<keyword evidence="2" id="KW-1185">Reference proteome</keyword>
<dbReference type="Proteomes" id="UP001367508">
    <property type="component" value="Unassembled WGS sequence"/>
</dbReference>
<dbReference type="AlphaFoldDB" id="A0AAN9QY57"/>
<comment type="caution">
    <text evidence="1">The sequence shown here is derived from an EMBL/GenBank/DDBJ whole genome shotgun (WGS) entry which is preliminary data.</text>
</comment>
<protein>
    <submittedName>
        <fullName evidence="1">Uncharacterized protein</fullName>
    </submittedName>
</protein>
<evidence type="ECO:0000313" key="2">
    <source>
        <dbReference type="Proteomes" id="UP001367508"/>
    </source>
</evidence>
<organism evidence="1 2">
    <name type="scientific">Canavalia gladiata</name>
    <name type="common">Sword bean</name>
    <name type="synonym">Dolichos gladiatus</name>
    <dbReference type="NCBI Taxonomy" id="3824"/>
    <lineage>
        <taxon>Eukaryota</taxon>
        <taxon>Viridiplantae</taxon>
        <taxon>Streptophyta</taxon>
        <taxon>Embryophyta</taxon>
        <taxon>Tracheophyta</taxon>
        <taxon>Spermatophyta</taxon>
        <taxon>Magnoliopsida</taxon>
        <taxon>eudicotyledons</taxon>
        <taxon>Gunneridae</taxon>
        <taxon>Pentapetalae</taxon>
        <taxon>rosids</taxon>
        <taxon>fabids</taxon>
        <taxon>Fabales</taxon>
        <taxon>Fabaceae</taxon>
        <taxon>Papilionoideae</taxon>
        <taxon>50 kb inversion clade</taxon>
        <taxon>NPAAA clade</taxon>
        <taxon>indigoferoid/millettioid clade</taxon>
        <taxon>Phaseoleae</taxon>
        <taxon>Canavalia</taxon>
    </lineage>
</organism>
<dbReference type="EMBL" id="JAYMYQ010000002">
    <property type="protein sequence ID" value="KAK7351664.1"/>
    <property type="molecule type" value="Genomic_DNA"/>
</dbReference>
<proteinExistence type="predicted"/>
<name>A0AAN9QY57_CANGL</name>
<sequence length="223" mass="25804">MRMCGFGSMSGGYRIVYCSILLKRAWQQIMIPLTRGEKNKISYTTVATRSEAMPLYHLIWSHIIMYWKYKSDSTEANNSTDKGRKNTEFSATADKRTWHCVNVVEWRCNARDKDRLNRNPNLVPSAHSYLCALLVASLYTFTLNFAGSDLRKGQNKTKNKLKDEIKKSIPQLPHTFSESQDNLNAHFPSKIGIAIYMMDYLPLSRDSLFSIPKILLNREYIYL</sequence>